<gene>
    <name evidence="1" type="ORF">RHGRI_019512</name>
</gene>
<keyword evidence="2" id="KW-1185">Reference proteome</keyword>
<dbReference type="GO" id="GO:0008418">
    <property type="term" value="F:protein-N-terminal asparagine amidohydrolase activity"/>
    <property type="evidence" value="ECO:0007669"/>
    <property type="project" value="InterPro"/>
</dbReference>
<dbReference type="Pfam" id="PF14736">
    <property type="entry name" value="N_Asn_amidohyd"/>
    <property type="match status" value="1"/>
</dbReference>
<dbReference type="Proteomes" id="UP000823749">
    <property type="component" value="Chromosome 7"/>
</dbReference>
<comment type="caution">
    <text evidence="1">The sequence shown here is derived from an EMBL/GenBank/DDBJ whole genome shotgun (WGS) entry which is preliminary data.</text>
</comment>
<dbReference type="GO" id="GO:0006511">
    <property type="term" value="P:ubiquitin-dependent protein catabolic process"/>
    <property type="evidence" value="ECO:0007669"/>
    <property type="project" value="TreeGrafter"/>
</dbReference>
<reference evidence="1" key="1">
    <citation type="submission" date="2020-08" db="EMBL/GenBank/DDBJ databases">
        <title>Plant Genome Project.</title>
        <authorList>
            <person name="Zhang R.-G."/>
        </authorList>
    </citation>
    <scope>NUCLEOTIDE SEQUENCE</scope>
    <source>
        <strain evidence="1">WSP0</strain>
        <tissue evidence="1">Leaf</tissue>
    </source>
</reference>
<proteinExistence type="predicted"/>
<dbReference type="PANTHER" id="PTHR12498">
    <property type="entry name" value="N-TERMINAL ASPARAGINE AMIDOHYDROLASE"/>
    <property type="match status" value="1"/>
</dbReference>
<evidence type="ECO:0000313" key="1">
    <source>
        <dbReference type="EMBL" id="KAG5538983.1"/>
    </source>
</evidence>
<dbReference type="InterPro" id="IPR026750">
    <property type="entry name" value="NTAN1"/>
</dbReference>
<evidence type="ECO:0008006" key="3">
    <source>
        <dbReference type="Google" id="ProtNLM"/>
    </source>
</evidence>
<dbReference type="GO" id="GO:0005634">
    <property type="term" value="C:nucleus"/>
    <property type="evidence" value="ECO:0007669"/>
    <property type="project" value="TreeGrafter"/>
</dbReference>
<evidence type="ECO:0000313" key="2">
    <source>
        <dbReference type="Proteomes" id="UP000823749"/>
    </source>
</evidence>
<dbReference type="EMBL" id="JACTNZ010000007">
    <property type="protein sequence ID" value="KAG5538983.1"/>
    <property type="molecule type" value="Genomic_DNA"/>
</dbReference>
<dbReference type="AlphaFoldDB" id="A0AAV6JFJ8"/>
<dbReference type="PANTHER" id="PTHR12498:SF0">
    <property type="entry name" value="PROTEIN N-TERMINAL ASPARAGINE AMIDOHYDROLASE"/>
    <property type="match status" value="1"/>
</dbReference>
<accession>A0AAV6JFJ8</accession>
<name>A0AAV6JFJ8_9ERIC</name>
<sequence length="369" mass="41935">MIYVGGVPLSTDSESPPQGSDMLFALMEHPILTSASSSFNDIPERNLTISEESGSERSRRSKCVYVSQREYATIDPALVDLVGTDEATTCIGLAIRNRTSGMISVGHMDSPNIVDIGLTQMLTLVVDRNSTAELDVFIFSSFVVLLRASNWRIIEVEYTDFCVQHASIGTRPESKEKMEGYSFPLCAKIVEALQRSRERFHLNTFHVLWHNTRWDSQGNACPVFHGFLVETSTGSLVPTTFDRTSRCPDEIVRRVRLAACSENHRWNSELIETYDTQTDRFIIAPFSWTECLLYFASTVRQLSDSEILSSCSTSPFSEVPDFVDNERRLCDYLIRHPDWRETFPMNQPRIFERTANGTWRRQGVKLSPD</sequence>
<protein>
    <recommendedName>
        <fullName evidence="3">Protein N-terminal asparagine amidohydrolase</fullName>
    </recommendedName>
</protein>
<organism evidence="1 2">
    <name type="scientific">Rhododendron griersonianum</name>
    <dbReference type="NCBI Taxonomy" id="479676"/>
    <lineage>
        <taxon>Eukaryota</taxon>
        <taxon>Viridiplantae</taxon>
        <taxon>Streptophyta</taxon>
        <taxon>Embryophyta</taxon>
        <taxon>Tracheophyta</taxon>
        <taxon>Spermatophyta</taxon>
        <taxon>Magnoliopsida</taxon>
        <taxon>eudicotyledons</taxon>
        <taxon>Gunneridae</taxon>
        <taxon>Pentapetalae</taxon>
        <taxon>asterids</taxon>
        <taxon>Ericales</taxon>
        <taxon>Ericaceae</taxon>
        <taxon>Ericoideae</taxon>
        <taxon>Rhodoreae</taxon>
        <taxon>Rhododendron</taxon>
    </lineage>
</organism>